<sequence>MVHGGRHSHQGWCMGDGIVIKDGAWAHIEGADLEVNQGGVGVHVMGYGSSVSLSSSLLVSKAGHVGLLVKGGGHAEIKDSTIDCRHNPVVEISSQVAANWGVLGNHSKARSPPLVVTGTRSMLLLGEEVEVYGMGIDLKESLLVCERGQVQGQLIEVPVFAPSQEFEPH</sequence>
<proteinExistence type="predicted"/>
<comment type="caution">
    <text evidence="1">The sequence shown here is derived from an EMBL/GenBank/DDBJ whole genome shotgun (WGS) entry which is preliminary data.</text>
</comment>
<dbReference type="Proteomes" id="UP000232323">
    <property type="component" value="Unassembled WGS sequence"/>
</dbReference>
<protein>
    <recommendedName>
        <fullName evidence="3">Right handed beta helix domain-containing protein</fullName>
    </recommendedName>
</protein>
<evidence type="ECO:0008006" key="3">
    <source>
        <dbReference type="Google" id="ProtNLM"/>
    </source>
</evidence>
<organism evidence="1 2">
    <name type="scientific">Chlamydomonas eustigma</name>
    <dbReference type="NCBI Taxonomy" id="1157962"/>
    <lineage>
        <taxon>Eukaryota</taxon>
        <taxon>Viridiplantae</taxon>
        <taxon>Chlorophyta</taxon>
        <taxon>core chlorophytes</taxon>
        <taxon>Chlorophyceae</taxon>
        <taxon>CS clade</taxon>
        <taxon>Chlamydomonadales</taxon>
        <taxon>Chlamydomonadaceae</taxon>
        <taxon>Chlamydomonas</taxon>
    </lineage>
</organism>
<name>A0A250X5R4_9CHLO</name>
<evidence type="ECO:0000313" key="1">
    <source>
        <dbReference type="EMBL" id="GAX78421.1"/>
    </source>
</evidence>
<reference evidence="1 2" key="1">
    <citation type="submission" date="2017-08" db="EMBL/GenBank/DDBJ databases">
        <title>Acidophilic green algal genome provides insights into adaptation to an acidic environment.</title>
        <authorList>
            <person name="Hirooka S."/>
            <person name="Hirose Y."/>
            <person name="Kanesaki Y."/>
            <person name="Higuchi S."/>
            <person name="Fujiwara T."/>
            <person name="Onuma R."/>
            <person name="Era A."/>
            <person name="Ohbayashi R."/>
            <person name="Uzuka A."/>
            <person name="Nozaki H."/>
            <person name="Yoshikawa H."/>
            <person name="Miyagishima S.Y."/>
        </authorList>
    </citation>
    <scope>NUCLEOTIDE SEQUENCE [LARGE SCALE GENOMIC DNA]</scope>
    <source>
        <strain evidence="1 2">NIES-2499</strain>
    </source>
</reference>
<keyword evidence="2" id="KW-1185">Reference proteome</keyword>
<dbReference type="AlphaFoldDB" id="A0A250X5R4"/>
<gene>
    <name evidence="1" type="ORF">CEUSTIGMA_g5863.t1</name>
</gene>
<evidence type="ECO:0000313" key="2">
    <source>
        <dbReference type="Proteomes" id="UP000232323"/>
    </source>
</evidence>
<dbReference type="EMBL" id="BEGY01000032">
    <property type="protein sequence ID" value="GAX78421.1"/>
    <property type="molecule type" value="Genomic_DNA"/>
</dbReference>
<accession>A0A250X5R4</accession>